<evidence type="ECO:0000256" key="2">
    <source>
        <dbReference type="ARBA" id="ARBA00022553"/>
    </source>
</evidence>
<feature type="region of interest" description="Disordered" evidence="10">
    <location>
        <begin position="588"/>
        <end position="660"/>
    </location>
</feature>
<keyword evidence="4" id="KW-0479">Metal-binding</keyword>
<evidence type="ECO:0000256" key="1">
    <source>
        <dbReference type="ARBA" id="ARBA00022527"/>
    </source>
</evidence>
<organism evidence="13 14">
    <name type="scientific">Calicophoron daubneyi</name>
    <name type="common">Rumen fluke</name>
    <name type="synonym">Paramphistomum daubneyi</name>
    <dbReference type="NCBI Taxonomy" id="300641"/>
    <lineage>
        <taxon>Eukaryota</taxon>
        <taxon>Metazoa</taxon>
        <taxon>Spiralia</taxon>
        <taxon>Lophotrochozoa</taxon>
        <taxon>Platyhelminthes</taxon>
        <taxon>Trematoda</taxon>
        <taxon>Digenea</taxon>
        <taxon>Plagiorchiida</taxon>
        <taxon>Pronocephalata</taxon>
        <taxon>Paramphistomoidea</taxon>
        <taxon>Paramphistomidae</taxon>
        <taxon>Calicophoron</taxon>
    </lineage>
</organism>
<feature type="compositionally biased region" description="Basic and acidic residues" evidence="10">
    <location>
        <begin position="598"/>
        <end position="609"/>
    </location>
</feature>
<feature type="region of interest" description="Disordered" evidence="10">
    <location>
        <begin position="428"/>
        <end position="449"/>
    </location>
</feature>
<dbReference type="InterPro" id="IPR011009">
    <property type="entry name" value="Kinase-like_dom_sf"/>
</dbReference>
<evidence type="ECO:0000313" key="13">
    <source>
        <dbReference type="EMBL" id="CAL5138802.1"/>
    </source>
</evidence>
<dbReference type="AlphaFoldDB" id="A0AAV2TTS4"/>
<dbReference type="CDD" id="cd14082">
    <property type="entry name" value="STKc_PKD"/>
    <property type="match status" value="1"/>
</dbReference>
<evidence type="ECO:0000259" key="11">
    <source>
        <dbReference type="PROSITE" id="PS50011"/>
    </source>
</evidence>
<feature type="compositionally biased region" description="Low complexity" evidence="10">
    <location>
        <begin position="38"/>
        <end position="47"/>
    </location>
</feature>
<dbReference type="PROSITE" id="PS50081">
    <property type="entry name" value="ZF_DAG_PE_2"/>
    <property type="match status" value="1"/>
</dbReference>
<evidence type="ECO:0000256" key="4">
    <source>
        <dbReference type="ARBA" id="ARBA00022723"/>
    </source>
</evidence>
<dbReference type="EMBL" id="CAXLJL010000534">
    <property type="protein sequence ID" value="CAL5138802.1"/>
    <property type="molecule type" value="Genomic_DNA"/>
</dbReference>
<dbReference type="PANTHER" id="PTHR22968:SF24">
    <property type="entry name" value="SERINE_THREONINE-PROTEIN KINASE"/>
    <property type="match status" value="1"/>
</dbReference>
<dbReference type="SMART" id="SM00109">
    <property type="entry name" value="C1"/>
    <property type="match status" value="1"/>
</dbReference>
<evidence type="ECO:0000256" key="10">
    <source>
        <dbReference type="SAM" id="MobiDB-lite"/>
    </source>
</evidence>
<dbReference type="SUPFAM" id="SSF50729">
    <property type="entry name" value="PH domain-like"/>
    <property type="match status" value="1"/>
</dbReference>
<keyword evidence="5 9" id="KW-0547">Nucleotide-binding</keyword>
<feature type="binding site" evidence="9">
    <location>
        <position position="734"/>
    </location>
    <ligand>
        <name>ATP</name>
        <dbReference type="ChEBI" id="CHEBI:30616"/>
    </ligand>
</feature>
<dbReference type="CDD" id="cd20796">
    <property type="entry name" value="C1_PKD_rpt2"/>
    <property type="match status" value="1"/>
</dbReference>
<dbReference type="PROSITE" id="PS00107">
    <property type="entry name" value="PROTEIN_KINASE_ATP"/>
    <property type="match status" value="1"/>
</dbReference>
<keyword evidence="2" id="KW-0597">Phosphoprotein</keyword>
<name>A0AAV2TTS4_CALDB</name>
<feature type="region of interest" description="Disordered" evidence="10">
    <location>
        <begin position="38"/>
        <end position="110"/>
    </location>
</feature>
<sequence>MFRNRSLLVVSVSPPSTRPEVARLENKRRGFKFKPFSVSVDSSHSSDGQSPNLQSENVHSSFKSNLKSAAELKDNANRSSFTRKPYLESTDSMKIPNRVEQVPPNRPQTLASETGRIKVGQIRPISSSSVRTGGLIYGRPLWSQQIVGPPVEVPHTFELHRSAKPTVCQHCHRLLHVLFRQGLQCKDCKLWVHKKCAPLVPKNCEGEQYMIEDIPAKVFAFKSLGETSPKSPSSSAGVPTTAENRKAGFRSWYQTRKLLPHLSSSIQRDQDTEPVARSMDNEPLSVDSGDATSHEDGRSEIIAPERKRSIECPISKPRLSTRKSGPRNIPLMRVIQSVRHTKRPGTGLIIRESWMVHRTNKDPQLRRHFWRLGPKSLLMFYHEKTTRYYKEIYLGEIASLDPPGTNIFPWNTKSSLLTPNSNLSGTSVGYLDDRTDEKPLDSLTDSASPAPVGTIKPDHVFEIRCVNGTVYFVGQLAYGESVEEDADDPLSVRSRRKSHLPSLPLPVSCTRKASAPLYGLVYLTHPPKTRTVNSQLNKDWLKRPVKDCLEPVDGVEGVYRTAILPPPPGTGYDIAKHLETALRQSLLPLTSHSSTQRSRNESNEQKLDSQSRSGQNETKALSELLDSSSATSDLAKRKSTASALSTETGSGNTFPENTSDATLAQPASLELEATEENEQGTGSSISTYIDSRQCNENGVQGLYEIFPDEVLGSGQFGIVYGGVHRKTQRPVAIKVIDKLRFPTKREAQLKNEVSILRNLHHPGVVNLERMFETPKRVFVVMEKMAGDMLEMILGAPEGRLTERVTKYLITQILNALRYLHLRSIVHCDLKPENVLLAVPSYAAIPSLGVPEASKAVAQQFPQIKLCDFGFARIISEKSFRRSLVGTPAYLAPEVLKHRGYNRGIDMWSVGVILYVSLSGTFPFNEEEDIAEQIENAEFMYPSNPWDSISEEAIDLISRLLQVRLRKRCSVERSLNHTWMQDYLSWCDLRRLEVSVGTESRFLTAAADDARWEQFRQQWNTLPRTTNESRSTFGKPISAHYLDYLPEWQQVGWKGPLDSPPIYWQPTDPSKIQT</sequence>
<dbReference type="FunFam" id="1.10.510.10:FF:000571">
    <property type="entry name" value="Maternal embryonic leucine zipper kinase"/>
    <property type="match status" value="1"/>
</dbReference>
<evidence type="ECO:0000313" key="14">
    <source>
        <dbReference type="Proteomes" id="UP001497525"/>
    </source>
</evidence>
<dbReference type="InterPro" id="IPR017441">
    <property type="entry name" value="Protein_kinase_ATP_BS"/>
</dbReference>
<dbReference type="CDD" id="cd01239">
    <property type="entry name" value="PH_PKD"/>
    <property type="match status" value="1"/>
</dbReference>
<keyword evidence="7" id="KW-0862">Zinc</keyword>
<dbReference type="GO" id="GO:0016020">
    <property type="term" value="C:membrane"/>
    <property type="evidence" value="ECO:0007669"/>
    <property type="project" value="UniProtKB-SubCell"/>
</dbReference>
<dbReference type="InterPro" id="IPR008271">
    <property type="entry name" value="Ser/Thr_kinase_AS"/>
</dbReference>
<gene>
    <name evidence="13" type="ORF">CDAUBV1_LOCUS13677</name>
</gene>
<dbReference type="SMART" id="SM00220">
    <property type="entry name" value="S_TKc"/>
    <property type="match status" value="1"/>
</dbReference>
<dbReference type="GO" id="GO:0035556">
    <property type="term" value="P:intracellular signal transduction"/>
    <property type="evidence" value="ECO:0007669"/>
    <property type="project" value="TreeGrafter"/>
</dbReference>
<dbReference type="InterPro" id="IPR046349">
    <property type="entry name" value="C1-like_sf"/>
</dbReference>
<dbReference type="GO" id="GO:0008270">
    <property type="term" value="F:zinc ion binding"/>
    <property type="evidence" value="ECO:0007669"/>
    <property type="project" value="UniProtKB-KW"/>
</dbReference>
<dbReference type="InterPro" id="IPR002219">
    <property type="entry name" value="PKC_DAG/PE"/>
</dbReference>
<feature type="compositionally biased region" description="Polar residues" evidence="10">
    <location>
        <begin position="640"/>
        <end position="660"/>
    </location>
</feature>
<dbReference type="Gene3D" id="3.30.60.20">
    <property type="match status" value="1"/>
</dbReference>
<feature type="region of interest" description="Disordered" evidence="10">
    <location>
        <begin position="263"/>
        <end position="297"/>
    </location>
</feature>
<dbReference type="InterPro" id="IPR000719">
    <property type="entry name" value="Prot_kinase_dom"/>
</dbReference>
<dbReference type="Gene3D" id="3.30.200.20">
    <property type="entry name" value="Phosphorylase Kinase, domain 1"/>
    <property type="match status" value="1"/>
</dbReference>
<keyword evidence="3" id="KW-0808">Transferase</keyword>
<keyword evidence="1" id="KW-0723">Serine/threonine-protein kinase</keyword>
<dbReference type="PROSITE" id="PS50011">
    <property type="entry name" value="PROTEIN_KINASE_DOM"/>
    <property type="match status" value="1"/>
</dbReference>
<evidence type="ECO:0000256" key="5">
    <source>
        <dbReference type="ARBA" id="ARBA00022741"/>
    </source>
</evidence>
<feature type="compositionally biased region" description="Polar residues" evidence="10">
    <location>
        <begin position="610"/>
        <end position="619"/>
    </location>
</feature>
<dbReference type="PROSITE" id="PS00108">
    <property type="entry name" value="PROTEIN_KINASE_ST"/>
    <property type="match status" value="1"/>
</dbReference>
<reference evidence="13" key="1">
    <citation type="submission" date="2024-06" db="EMBL/GenBank/DDBJ databases">
        <authorList>
            <person name="Liu X."/>
            <person name="Lenzi L."/>
            <person name="Haldenby T S."/>
            <person name="Uol C."/>
        </authorList>
    </citation>
    <scope>NUCLEOTIDE SEQUENCE</scope>
</reference>
<evidence type="ECO:0000256" key="8">
    <source>
        <dbReference type="ARBA" id="ARBA00022840"/>
    </source>
</evidence>
<evidence type="ECO:0000259" key="12">
    <source>
        <dbReference type="PROSITE" id="PS50081"/>
    </source>
</evidence>
<feature type="compositionally biased region" description="Low complexity" evidence="10">
    <location>
        <begin position="621"/>
        <end position="633"/>
    </location>
</feature>
<feature type="domain" description="Protein kinase" evidence="11">
    <location>
        <begin position="705"/>
        <end position="979"/>
    </location>
</feature>
<evidence type="ECO:0000256" key="6">
    <source>
        <dbReference type="ARBA" id="ARBA00022777"/>
    </source>
</evidence>
<proteinExistence type="predicted"/>
<dbReference type="GO" id="GO:0005524">
    <property type="term" value="F:ATP binding"/>
    <property type="evidence" value="ECO:0007669"/>
    <property type="project" value="UniProtKB-UniRule"/>
</dbReference>
<feature type="compositionally biased region" description="Polar residues" evidence="10">
    <location>
        <begin position="588"/>
        <end position="597"/>
    </location>
</feature>
<dbReference type="SUPFAM" id="SSF56112">
    <property type="entry name" value="Protein kinase-like (PK-like)"/>
    <property type="match status" value="1"/>
</dbReference>
<dbReference type="Gene3D" id="1.10.510.10">
    <property type="entry name" value="Transferase(Phosphotransferase) domain 1"/>
    <property type="match status" value="1"/>
</dbReference>
<evidence type="ECO:0000256" key="7">
    <source>
        <dbReference type="ARBA" id="ARBA00022833"/>
    </source>
</evidence>
<evidence type="ECO:0000256" key="3">
    <source>
        <dbReference type="ARBA" id="ARBA00022679"/>
    </source>
</evidence>
<dbReference type="Pfam" id="PF00069">
    <property type="entry name" value="Pkinase"/>
    <property type="match status" value="1"/>
</dbReference>
<feature type="domain" description="Phorbol-ester/DAG-type" evidence="12">
    <location>
        <begin position="154"/>
        <end position="204"/>
    </location>
</feature>
<evidence type="ECO:0000256" key="9">
    <source>
        <dbReference type="PROSITE-ProRule" id="PRU10141"/>
    </source>
</evidence>
<dbReference type="GO" id="GO:0005829">
    <property type="term" value="C:cytosol"/>
    <property type="evidence" value="ECO:0007669"/>
    <property type="project" value="TreeGrafter"/>
</dbReference>
<keyword evidence="8 9" id="KW-0067">ATP-binding</keyword>
<accession>A0AAV2TTS4</accession>
<dbReference type="PANTHER" id="PTHR22968">
    <property type="entry name" value="PROTEIN KINASE C, MU"/>
    <property type="match status" value="1"/>
</dbReference>
<dbReference type="InterPro" id="IPR011993">
    <property type="entry name" value="PH-like_dom_sf"/>
</dbReference>
<protein>
    <recommendedName>
        <fullName evidence="15">Protein kinase C</fullName>
    </recommendedName>
</protein>
<dbReference type="Proteomes" id="UP001497525">
    <property type="component" value="Unassembled WGS sequence"/>
</dbReference>
<dbReference type="Pfam" id="PF00130">
    <property type="entry name" value="C1_1"/>
    <property type="match status" value="1"/>
</dbReference>
<feature type="compositionally biased region" description="Polar residues" evidence="10">
    <location>
        <begin position="48"/>
        <end position="67"/>
    </location>
</feature>
<dbReference type="SUPFAM" id="SSF57889">
    <property type="entry name" value="Cysteine-rich domain"/>
    <property type="match status" value="1"/>
</dbReference>
<feature type="compositionally biased region" description="Basic and acidic residues" evidence="10">
    <location>
        <begin position="431"/>
        <end position="440"/>
    </location>
</feature>
<evidence type="ECO:0008006" key="15">
    <source>
        <dbReference type="Google" id="ProtNLM"/>
    </source>
</evidence>
<dbReference type="PROSITE" id="PS00479">
    <property type="entry name" value="ZF_DAG_PE_1"/>
    <property type="match status" value="1"/>
</dbReference>
<comment type="caution">
    <text evidence="13">The sequence shown here is derived from an EMBL/GenBank/DDBJ whole genome shotgun (WGS) entry which is preliminary data.</text>
</comment>
<dbReference type="FunFam" id="3.30.200.20:FF:000042">
    <property type="entry name" value="Aurora kinase A"/>
    <property type="match status" value="1"/>
</dbReference>
<dbReference type="Gene3D" id="2.30.29.30">
    <property type="entry name" value="Pleckstrin-homology domain (PH domain)/Phosphotyrosine-binding domain (PTB)"/>
    <property type="match status" value="1"/>
</dbReference>
<dbReference type="GO" id="GO:0007200">
    <property type="term" value="P:phospholipase C-activating G protein-coupled receptor signaling pathway"/>
    <property type="evidence" value="ECO:0007669"/>
    <property type="project" value="TreeGrafter"/>
</dbReference>
<keyword evidence="6" id="KW-0418">Kinase</keyword>
<dbReference type="GO" id="GO:0004697">
    <property type="term" value="F:diacylglycerol-dependent serine/threonine kinase activity"/>
    <property type="evidence" value="ECO:0007669"/>
    <property type="project" value="UniProtKB-EC"/>
</dbReference>